<comment type="caution">
    <text evidence="3">The sequence shown here is derived from an EMBL/GenBank/DDBJ whole genome shotgun (WGS) entry which is preliminary data.</text>
</comment>
<dbReference type="InterPro" id="IPR001036">
    <property type="entry name" value="Acrflvin-R"/>
</dbReference>
<organism evidence="3 4">
    <name type="scientific">Adlercreutzia equolifaciens subsp. celatus</name>
    <dbReference type="NCBI Taxonomy" id="394340"/>
    <lineage>
        <taxon>Bacteria</taxon>
        <taxon>Bacillati</taxon>
        <taxon>Actinomycetota</taxon>
        <taxon>Coriobacteriia</taxon>
        <taxon>Eggerthellales</taxon>
        <taxon>Eggerthellaceae</taxon>
        <taxon>Adlercreutzia</taxon>
    </lineage>
</organism>
<feature type="coiled-coil region" evidence="1">
    <location>
        <begin position="200"/>
        <end position="241"/>
    </location>
</feature>
<feature type="transmembrane region" description="Helical" evidence="2">
    <location>
        <begin position="713"/>
        <end position="740"/>
    </location>
</feature>
<dbReference type="GO" id="GO:0005886">
    <property type="term" value="C:plasma membrane"/>
    <property type="evidence" value="ECO:0007669"/>
    <property type="project" value="TreeGrafter"/>
</dbReference>
<feature type="transmembrane region" description="Helical" evidence="2">
    <location>
        <begin position="681"/>
        <end position="701"/>
    </location>
</feature>
<keyword evidence="2" id="KW-0472">Membrane</keyword>
<dbReference type="InterPro" id="IPR027463">
    <property type="entry name" value="AcrB_DN_DC_subdom"/>
</dbReference>
<dbReference type="Pfam" id="PF00873">
    <property type="entry name" value="ACR_tran"/>
    <property type="match status" value="2"/>
</dbReference>
<keyword evidence="2" id="KW-1133">Transmembrane helix</keyword>
<dbReference type="GO" id="GO:0042910">
    <property type="term" value="F:xenobiotic transmembrane transporter activity"/>
    <property type="evidence" value="ECO:0007669"/>
    <property type="project" value="TreeGrafter"/>
</dbReference>
<evidence type="ECO:0000256" key="2">
    <source>
        <dbReference type="SAM" id="Phobius"/>
    </source>
</evidence>
<dbReference type="Gene3D" id="1.20.1640.10">
    <property type="entry name" value="Multidrug efflux transporter AcrB transmembrane domain"/>
    <property type="match status" value="3"/>
</dbReference>
<feature type="transmembrane region" description="Helical" evidence="2">
    <location>
        <begin position="1138"/>
        <end position="1158"/>
    </location>
</feature>
<dbReference type="Proteomes" id="UP000253805">
    <property type="component" value="Unassembled WGS sequence"/>
</dbReference>
<evidence type="ECO:0000256" key="1">
    <source>
        <dbReference type="SAM" id="Coils"/>
    </source>
</evidence>
<feature type="transmembrane region" description="Helical" evidence="2">
    <location>
        <begin position="610"/>
        <end position="630"/>
    </location>
</feature>
<keyword evidence="2" id="KW-0812">Transmembrane</keyword>
<name>A0A369NZC6_9ACTN</name>
<feature type="transmembrane region" description="Helical" evidence="2">
    <location>
        <begin position="770"/>
        <end position="792"/>
    </location>
</feature>
<protein>
    <recommendedName>
        <fullName evidence="5">Acriflavin resistance protein</fullName>
    </recommendedName>
</protein>
<keyword evidence="1" id="KW-0175">Coiled coil</keyword>
<feature type="transmembrane region" description="Helical" evidence="2">
    <location>
        <begin position="1112"/>
        <end position="1131"/>
    </location>
</feature>
<reference evidence="3 4" key="1">
    <citation type="journal article" date="2018" name="Elife">
        <title>Discovery and characterization of a prevalent human gut bacterial enzyme sufficient for the inactivation of a family of plant toxins.</title>
        <authorList>
            <person name="Koppel N."/>
            <person name="Bisanz J.E."/>
            <person name="Pandelia M.E."/>
            <person name="Turnbaugh P.J."/>
            <person name="Balskus E.P."/>
        </authorList>
    </citation>
    <scope>NUCLEOTIDE SEQUENCE [LARGE SCALE GENOMIC DNA]</scope>
    <source>
        <strain evidence="3 4">OB21 GAM 11</strain>
    </source>
</reference>
<dbReference type="Gene3D" id="3.30.70.1320">
    <property type="entry name" value="Multidrug efflux transporter AcrB pore domain like"/>
    <property type="match status" value="2"/>
</dbReference>
<evidence type="ECO:0000313" key="3">
    <source>
        <dbReference type="EMBL" id="RDC44840.1"/>
    </source>
</evidence>
<feature type="coiled-coil region" evidence="1">
    <location>
        <begin position="285"/>
        <end position="443"/>
    </location>
</feature>
<dbReference type="PANTHER" id="PTHR32063">
    <property type="match status" value="1"/>
</dbReference>
<dbReference type="Gene3D" id="3.30.70.1430">
    <property type="entry name" value="Multidrug efflux transporter AcrB pore domain"/>
    <property type="match status" value="2"/>
</dbReference>
<sequence length="1310" mass="139301">MLSRFSVKHPYLIVVAVIICLILGGVSLTKMKTDLMPDMDIPYLAVIATDPGASAEKVEAEVTDVLESALSTVSGVSSVMSQSANNYAMVFLEFEDGTDMDSAMVKVSSAINQVESTLPETAGTPNIMEISMDMMATMYVAAADSEKNIYELSDFAADTLAPRLERVDGVADVSLAGTVQQTVEVRLSDDKIEDVNNRILASVNDELADAKQEIDDGEADLEAAEDEIASQQKTLADKEKETGDQLGQASSGLTLAISSTMTKVSSLGAQLQSLAAEGESLQGELADKQVRAEELQGRVAELQAQAAALQAQMEAATAAGSLEEAAALAQSLKATTDELQTAAGELTDIGTRLGEVGETLKAMPEKAADLQKQLEAATAELEGYQKQLAQVESGSLTAAAQFGSGSAQLASASATIEQSRAQLDQAREQYEDARESAIEQANVDALVDKTTLANLIRAQDFSMPAGYLGNADEDNQWLLHVGDNIESLEALEDLLLVAIDDVGDVRLRDVADITVVDNVGDAYMSLNGGDGVLLSVYKSSTASTNQVSAACREAVAELSEEFPSLDLRVVSDQGKLIDMFISSIVNSLLLGGLLAVVVLALFLRDWKPTVLVAVSIPFSVLLALLLMYFTGVSVNIMSLGGLSLAIGMLVDNSVVVLENIYRLRGRGISPARAAVQGAKQISGAVVASTLTTVCVFAPIAFTTGMVNQMMMPFALTLTYVLTASLVVALTLVPALSRFVFRRYRPRRDGLFEKVKGAYGRSLQFALRHKVLPLAVAVGLLVAAVVGVVNMGISMIPSMASKTVSLAVTLPEDTEKDEAFAVADQIMERALSVEGVGTVAAIDGTATVSVVSSAAADTGAENFDQFMFYLEMDDSVTTDAQVHAVVDEVVARTEDLPCEVASNASSDSSMSSMMGSGLSLTITGEDPEKLTELSEEVMAVVGEVEGYTEIANGMEDADRELNLVIDEDALTREGWTVAQLYEYLAGALSSEADSTKLAMDGSKAQVTIVDETHVLTRENILDEKVTIAGRDGESKEVAIGEFATLEESEAPATIAHENSQKTITVTAEVADGYNNALLSRELQQKLDGLELPDGYSMSFGGELQNIDTMLEQMMLLLIVGFALIYLVMVAQFQSLLSPFIVMMTVPLAFTGGFAALWAAGEQLTMMSLMGFAVLMGTVVNNGIVFVDYVNQLRRGGLEKRDALEAAGRTRMRPILMTALTTILAMLPLVFSQEIGASMERGMALVVVGGLAYATLMTLYIVPVLYDLLYRKVPTEVDLGDESIDDDPGDAQAYLEELRGKHARVEGGSLPA</sequence>
<dbReference type="SUPFAM" id="SSF82866">
    <property type="entry name" value="Multidrug efflux transporter AcrB transmembrane domain"/>
    <property type="match status" value="2"/>
</dbReference>
<dbReference type="Gene3D" id="3.30.2090.10">
    <property type="entry name" value="Multidrug efflux transporter AcrB TolC docking domain, DN and DC subdomains"/>
    <property type="match status" value="3"/>
</dbReference>
<feature type="transmembrane region" description="Helical" evidence="2">
    <location>
        <begin position="636"/>
        <end position="660"/>
    </location>
</feature>
<dbReference type="Gene3D" id="3.30.70.1440">
    <property type="entry name" value="Multidrug efflux transporter AcrB pore domain"/>
    <property type="match status" value="1"/>
</dbReference>
<dbReference type="EMBL" id="PPUT01000011">
    <property type="protein sequence ID" value="RDC44840.1"/>
    <property type="molecule type" value="Genomic_DNA"/>
</dbReference>
<evidence type="ECO:0000313" key="4">
    <source>
        <dbReference type="Proteomes" id="UP000253805"/>
    </source>
</evidence>
<feature type="transmembrane region" description="Helical" evidence="2">
    <location>
        <begin position="579"/>
        <end position="603"/>
    </location>
</feature>
<feature type="transmembrane region" description="Helical" evidence="2">
    <location>
        <begin position="1164"/>
        <end position="1189"/>
    </location>
</feature>
<gene>
    <name evidence="3" type="ORF">C1850_05445</name>
</gene>
<dbReference type="PANTHER" id="PTHR32063:SF0">
    <property type="entry name" value="SWARMING MOTILITY PROTEIN SWRC"/>
    <property type="match status" value="1"/>
</dbReference>
<feature type="transmembrane region" description="Helical" evidence="2">
    <location>
        <begin position="1241"/>
        <end position="1264"/>
    </location>
</feature>
<dbReference type="SUPFAM" id="SSF82693">
    <property type="entry name" value="Multidrug efflux transporter AcrB pore domain, PN1, PN2, PC1 and PC2 subdomains"/>
    <property type="match status" value="2"/>
</dbReference>
<proteinExistence type="predicted"/>
<dbReference type="PRINTS" id="PR00702">
    <property type="entry name" value="ACRIFLAVINRP"/>
</dbReference>
<accession>A0A369NZC6</accession>
<dbReference type="RefSeq" id="WP_114548888.1">
    <property type="nucleotide sequence ID" value="NZ_PPUT01000011.1"/>
</dbReference>
<evidence type="ECO:0008006" key="5">
    <source>
        <dbReference type="Google" id="ProtNLM"/>
    </source>
</evidence>
<feature type="transmembrane region" description="Helical" evidence="2">
    <location>
        <begin position="1210"/>
        <end position="1229"/>
    </location>
</feature>